<evidence type="ECO:0000256" key="9">
    <source>
        <dbReference type="PROSITE-ProRule" id="PRU10141"/>
    </source>
</evidence>
<keyword evidence="6 9" id="KW-0067">ATP-binding</keyword>
<dbReference type="EC" id="2.7.11.1" evidence="1"/>
<accession>A0A848M4U2</accession>
<evidence type="ECO:0000256" key="8">
    <source>
        <dbReference type="ARBA" id="ARBA00048679"/>
    </source>
</evidence>
<keyword evidence="12" id="KW-1185">Reference proteome</keyword>
<dbReference type="PANTHER" id="PTHR24363:SF0">
    <property type="entry name" value="SERINE_THREONINE KINASE LIKE DOMAIN CONTAINING 1"/>
    <property type="match status" value="1"/>
</dbReference>
<dbReference type="Proteomes" id="UP000565468">
    <property type="component" value="Unassembled WGS sequence"/>
</dbReference>
<dbReference type="InterPro" id="IPR027417">
    <property type="entry name" value="P-loop_NTPase"/>
</dbReference>
<dbReference type="InterPro" id="IPR011009">
    <property type="entry name" value="Kinase-like_dom_sf"/>
</dbReference>
<reference evidence="11 12" key="1">
    <citation type="submission" date="2020-04" db="EMBL/GenBank/DDBJ databases">
        <title>Paenibacillus algicola sp. nov., a novel marine bacterium producing alginate lyase.</title>
        <authorList>
            <person name="Huang H."/>
        </authorList>
    </citation>
    <scope>NUCLEOTIDE SEQUENCE [LARGE SCALE GENOMIC DNA]</scope>
    <source>
        <strain evidence="11 12">L7-75</strain>
    </source>
</reference>
<evidence type="ECO:0000256" key="7">
    <source>
        <dbReference type="ARBA" id="ARBA00047899"/>
    </source>
</evidence>
<dbReference type="AlphaFoldDB" id="A0A848M4U2"/>
<dbReference type="CDD" id="cd14014">
    <property type="entry name" value="STKc_PknB_like"/>
    <property type="match status" value="1"/>
</dbReference>
<dbReference type="InterPro" id="IPR008271">
    <property type="entry name" value="Ser/Thr_kinase_AS"/>
</dbReference>
<evidence type="ECO:0000259" key="10">
    <source>
        <dbReference type="PROSITE" id="PS50011"/>
    </source>
</evidence>
<dbReference type="SUPFAM" id="SSF56112">
    <property type="entry name" value="Protein kinase-like (PK-like)"/>
    <property type="match status" value="1"/>
</dbReference>
<feature type="binding site" evidence="9">
    <location>
        <position position="47"/>
    </location>
    <ligand>
        <name>ATP</name>
        <dbReference type="ChEBI" id="CHEBI:30616"/>
    </ligand>
</feature>
<protein>
    <recommendedName>
        <fullName evidence="1">non-specific serine/threonine protein kinase</fullName>
        <ecNumber evidence="1">2.7.11.1</ecNumber>
    </recommendedName>
</protein>
<comment type="catalytic activity">
    <reaction evidence="8">
        <text>L-seryl-[protein] + ATP = O-phospho-L-seryl-[protein] + ADP + H(+)</text>
        <dbReference type="Rhea" id="RHEA:17989"/>
        <dbReference type="Rhea" id="RHEA-COMP:9863"/>
        <dbReference type="Rhea" id="RHEA-COMP:11604"/>
        <dbReference type="ChEBI" id="CHEBI:15378"/>
        <dbReference type="ChEBI" id="CHEBI:29999"/>
        <dbReference type="ChEBI" id="CHEBI:30616"/>
        <dbReference type="ChEBI" id="CHEBI:83421"/>
        <dbReference type="ChEBI" id="CHEBI:456216"/>
        <dbReference type="EC" id="2.7.11.1"/>
    </reaction>
</comment>
<dbReference type="Gene3D" id="3.30.200.20">
    <property type="entry name" value="Phosphorylase Kinase, domain 1"/>
    <property type="match status" value="1"/>
</dbReference>
<dbReference type="InterPro" id="IPR000719">
    <property type="entry name" value="Prot_kinase_dom"/>
</dbReference>
<evidence type="ECO:0000256" key="5">
    <source>
        <dbReference type="ARBA" id="ARBA00022777"/>
    </source>
</evidence>
<keyword evidence="4 9" id="KW-0547">Nucleotide-binding</keyword>
<dbReference type="GO" id="GO:0004674">
    <property type="term" value="F:protein serine/threonine kinase activity"/>
    <property type="evidence" value="ECO:0007669"/>
    <property type="project" value="UniProtKB-KW"/>
</dbReference>
<evidence type="ECO:0000256" key="1">
    <source>
        <dbReference type="ARBA" id="ARBA00012513"/>
    </source>
</evidence>
<feature type="domain" description="Protein kinase" evidence="10">
    <location>
        <begin position="17"/>
        <end position="265"/>
    </location>
</feature>
<dbReference type="InterPro" id="IPR017441">
    <property type="entry name" value="Protein_kinase_ATP_BS"/>
</dbReference>
<evidence type="ECO:0000313" key="11">
    <source>
        <dbReference type="EMBL" id="NMO95957.1"/>
    </source>
</evidence>
<dbReference type="Pfam" id="PF00069">
    <property type="entry name" value="Pkinase"/>
    <property type="match status" value="1"/>
</dbReference>
<evidence type="ECO:0000256" key="3">
    <source>
        <dbReference type="ARBA" id="ARBA00022679"/>
    </source>
</evidence>
<dbReference type="PROSITE" id="PS00107">
    <property type="entry name" value="PROTEIN_KINASE_ATP"/>
    <property type="match status" value="1"/>
</dbReference>
<dbReference type="Gene3D" id="3.40.50.300">
    <property type="entry name" value="P-loop containing nucleotide triphosphate hydrolases"/>
    <property type="match status" value="1"/>
</dbReference>
<dbReference type="PROSITE" id="PS00108">
    <property type="entry name" value="PROTEIN_KINASE_ST"/>
    <property type="match status" value="1"/>
</dbReference>
<gene>
    <name evidence="11" type="ORF">HII30_09265</name>
</gene>
<keyword evidence="2 11" id="KW-0723">Serine/threonine-protein kinase</keyword>
<comment type="catalytic activity">
    <reaction evidence="7">
        <text>L-threonyl-[protein] + ATP = O-phospho-L-threonyl-[protein] + ADP + H(+)</text>
        <dbReference type="Rhea" id="RHEA:46608"/>
        <dbReference type="Rhea" id="RHEA-COMP:11060"/>
        <dbReference type="Rhea" id="RHEA-COMP:11605"/>
        <dbReference type="ChEBI" id="CHEBI:15378"/>
        <dbReference type="ChEBI" id="CHEBI:30013"/>
        <dbReference type="ChEBI" id="CHEBI:30616"/>
        <dbReference type="ChEBI" id="CHEBI:61977"/>
        <dbReference type="ChEBI" id="CHEBI:456216"/>
        <dbReference type="EC" id="2.7.11.1"/>
    </reaction>
</comment>
<name>A0A848M4U2_PAELE</name>
<organism evidence="11 12">
    <name type="scientific">Paenibacillus lemnae</name>
    <dbReference type="NCBI Taxonomy" id="1330551"/>
    <lineage>
        <taxon>Bacteria</taxon>
        <taxon>Bacillati</taxon>
        <taxon>Bacillota</taxon>
        <taxon>Bacilli</taxon>
        <taxon>Bacillales</taxon>
        <taxon>Paenibacillaceae</taxon>
        <taxon>Paenibacillus</taxon>
    </lineage>
</organism>
<dbReference type="EMBL" id="JABBPN010000006">
    <property type="protein sequence ID" value="NMO95957.1"/>
    <property type="molecule type" value="Genomic_DNA"/>
</dbReference>
<proteinExistence type="predicted"/>
<evidence type="ECO:0000256" key="6">
    <source>
        <dbReference type="ARBA" id="ARBA00022840"/>
    </source>
</evidence>
<comment type="caution">
    <text evidence="11">The sequence shown here is derived from an EMBL/GenBank/DDBJ whole genome shotgun (WGS) entry which is preliminary data.</text>
</comment>
<dbReference type="PROSITE" id="PS50011">
    <property type="entry name" value="PROTEIN_KINASE_DOM"/>
    <property type="match status" value="1"/>
</dbReference>
<dbReference type="Gene3D" id="1.10.510.10">
    <property type="entry name" value="Transferase(Phosphotransferase) domain 1"/>
    <property type="match status" value="1"/>
</dbReference>
<sequence>MKQPTKLAPGMMLGERYRIVRKIGEGGMSCVYLAEDYKLPGKQWAVKESVHHHGTLNRVQEEANLLINLNHPRLPGIIDFFEPDESGYAYLIMDYIEGQTLEQYLKQCQGRVSTDFILMIARQLLDVLGYLHSHTPPVVYRDLKPANIMLKPDHTVSLIDFGIARNYTGLKEEDTVKLGTVGFAAPEQYGGGESDCRSDLYGLGALLLYMLTNRRFSEWLPGVKSSIRESAPYPLIPVIRKLLEHRPEDRYASAAEVARVIQETLHPKRKDPVPAQIGSGFSGSLVTAVMGASAGLGVTHCCIMMGHYLAQKYNRVAIVEMGVQASAFKRIQEIASGSSGQHLRKFVIHGIDFWRQAARSDIISLLAGSYDAVVLDLGVYRDTERLEEFLRAHVPVIIAPSAEWRWRDVTVLQDRLSKHDQPGRMFAVPYGDEETSRSLSKRLQGSKVISLPALNDPFQFTDKSQLAMDQIYEGYIHGNIKKRWFRFRKI</sequence>
<evidence type="ECO:0000256" key="2">
    <source>
        <dbReference type="ARBA" id="ARBA00022527"/>
    </source>
</evidence>
<evidence type="ECO:0000313" key="12">
    <source>
        <dbReference type="Proteomes" id="UP000565468"/>
    </source>
</evidence>
<dbReference type="PANTHER" id="PTHR24363">
    <property type="entry name" value="SERINE/THREONINE PROTEIN KINASE"/>
    <property type="match status" value="1"/>
</dbReference>
<keyword evidence="3" id="KW-0808">Transferase</keyword>
<dbReference type="RefSeq" id="WP_169504733.1">
    <property type="nucleotide sequence ID" value="NZ_JABBPN010000006.1"/>
</dbReference>
<keyword evidence="5 11" id="KW-0418">Kinase</keyword>
<dbReference type="SUPFAM" id="SSF52540">
    <property type="entry name" value="P-loop containing nucleoside triphosphate hydrolases"/>
    <property type="match status" value="1"/>
</dbReference>
<dbReference type="GO" id="GO:0005524">
    <property type="term" value="F:ATP binding"/>
    <property type="evidence" value="ECO:0007669"/>
    <property type="project" value="UniProtKB-UniRule"/>
</dbReference>
<evidence type="ECO:0000256" key="4">
    <source>
        <dbReference type="ARBA" id="ARBA00022741"/>
    </source>
</evidence>
<dbReference type="SMART" id="SM00220">
    <property type="entry name" value="S_TKc"/>
    <property type="match status" value="1"/>
</dbReference>